<accession>A0A0A9CD42</accession>
<proteinExistence type="predicted"/>
<name>A0A0A9CD42_ARUDO</name>
<organism evidence="1">
    <name type="scientific">Arundo donax</name>
    <name type="common">Giant reed</name>
    <name type="synonym">Donax arundinaceus</name>
    <dbReference type="NCBI Taxonomy" id="35708"/>
    <lineage>
        <taxon>Eukaryota</taxon>
        <taxon>Viridiplantae</taxon>
        <taxon>Streptophyta</taxon>
        <taxon>Embryophyta</taxon>
        <taxon>Tracheophyta</taxon>
        <taxon>Spermatophyta</taxon>
        <taxon>Magnoliopsida</taxon>
        <taxon>Liliopsida</taxon>
        <taxon>Poales</taxon>
        <taxon>Poaceae</taxon>
        <taxon>PACMAD clade</taxon>
        <taxon>Arundinoideae</taxon>
        <taxon>Arundineae</taxon>
        <taxon>Arundo</taxon>
    </lineage>
</organism>
<dbReference type="AlphaFoldDB" id="A0A0A9CD42"/>
<sequence>MIDGRQSRAKLHLVIPSSWLSFLQLRFTSAASSEGQSESITTLYATVELPKRHLR</sequence>
<evidence type="ECO:0000313" key="1">
    <source>
        <dbReference type="EMBL" id="JAD74219.1"/>
    </source>
</evidence>
<reference evidence="1" key="1">
    <citation type="submission" date="2014-09" db="EMBL/GenBank/DDBJ databases">
        <authorList>
            <person name="Magalhaes I.L.F."/>
            <person name="Oliveira U."/>
            <person name="Santos F.R."/>
            <person name="Vidigal T.H.D.A."/>
            <person name="Brescovit A.D."/>
            <person name="Santos A.J."/>
        </authorList>
    </citation>
    <scope>NUCLEOTIDE SEQUENCE</scope>
    <source>
        <tissue evidence="1">Shoot tissue taken approximately 20 cm above the soil surface</tissue>
    </source>
</reference>
<reference evidence="1" key="2">
    <citation type="journal article" date="2015" name="Data Brief">
        <title>Shoot transcriptome of the giant reed, Arundo donax.</title>
        <authorList>
            <person name="Barrero R.A."/>
            <person name="Guerrero F.D."/>
            <person name="Moolhuijzen P."/>
            <person name="Goolsby J.A."/>
            <person name="Tidwell J."/>
            <person name="Bellgard S.E."/>
            <person name="Bellgard M.I."/>
        </authorList>
    </citation>
    <scope>NUCLEOTIDE SEQUENCE</scope>
    <source>
        <tissue evidence="1">Shoot tissue taken approximately 20 cm above the soil surface</tissue>
    </source>
</reference>
<dbReference type="EMBL" id="GBRH01223676">
    <property type="protein sequence ID" value="JAD74219.1"/>
    <property type="molecule type" value="Transcribed_RNA"/>
</dbReference>
<protein>
    <submittedName>
        <fullName evidence="1">Uncharacterized protein</fullName>
    </submittedName>
</protein>